<accession>A0A417YPS8</accession>
<name>A0A417YPS8_9BACI</name>
<organism evidence="1 2">
    <name type="scientific">Neobacillus notoginsengisoli</name>
    <dbReference type="NCBI Taxonomy" id="1578198"/>
    <lineage>
        <taxon>Bacteria</taxon>
        <taxon>Bacillati</taxon>
        <taxon>Bacillota</taxon>
        <taxon>Bacilli</taxon>
        <taxon>Bacillales</taxon>
        <taxon>Bacillaceae</taxon>
        <taxon>Neobacillus</taxon>
    </lineage>
</organism>
<evidence type="ECO:0000313" key="1">
    <source>
        <dbReference type="EMBL" id="RHW36004.1"/>
    </source>
</evidence>
<protein>
    <submittedName>
        <fullName evidence="1">Uncharacterized protein</fullName>
    </submittedName>
</protein>
<comment type="caution">
    <text evidence="1">The sequence shown here is derived from an EMBL/GenBank/DDBJ whole genome shotgun (WGS) entry which is preliminary data.</text>
</comment>
<proteinExistence type="predicted"/>
<keyword evidence="2" id="KW-1185">Reference proteome</keyword>
<dbReference type="EMBL" id="QWEG01000012">
    <property type="protein sequence ID" value="RHW36004.1"/>
    <property type="molecule type" value="Genomic_DNA"/>
</dbReference>
<dbReference type="Proteomes" id="UP000284416">
    <property type="component" value="Unassembled WGS sequence"/>
</dbReference>
<evidence type="ECO:0000313" key="2">
    <source>
        <dbReference type="Proteomes" id="UP000284416"/>
    </source>
</evidence>
<gene>
    <name evidence="1" type="ORF">D1B31_18115</name>
</gene>
<reference evidence="1 2" key="1">
    <citation type="journal article" date="2017" name="Int. J. Syst. Evol. Microbiol.">
        <title>Bacillus notoginsengisoli sp. nov., a novel bacterium isolated from the rhizosphere of Panax notoginseng.</title>
        <authorList>
            <person name="Zhang M.Y."/>
            <person name="Cheng J."/>
            <person name="Cai Y."/>
            <person name="Zhang T.Y."/>
            <person name="Wu Y.Y."/>
            <person name="Manikprabhu D."/>
            <person name="Li W.J."/>
            <person name="Zhang Y.X."/>
        </authorList>
    </citation>
    <scope>NUCLEOTIDE SEQUENCE [LARGE SCALE GENOMIC DNA]</scope>
    <source>
        <strain evidence="1 2">JCM 30743</strain>
    </source>
</reference>
<sequence length="158" mass="18399">MGYINPLFNDSRIEKSKLAETPKPKIKSNNNKRVTRKDKTHNIKFPVSDLTQMKLKSLCKQAARIYRIEGKQPLSQTKFNTLLLRYGLLNNDILTWNRPYQDSKVYMHTNLLETEYAEIGGPHGLTVRKNISDRKVVYHIMNSVLNWLERGGNLEKII</sequence>
<dbReference type="AlphaFoldDB" id="A0A417YPS8"/>